<comment type="caution">
    <text evidence="1">The sequence shown here is derived from an EMBL/GenBank/DDBJ whole genome shotgun (WGS) entry which is preliminary data.</text>
</comment>
<sequence>MKSASTASIFSCGYQLRTLPSFIEHLKQANVKVVLDVRETPWSYRPGFSAKPLREGLAAEGIGYEHARYAGNPKTIRKQADSHQHCLELYADHLEQYPDIVTQFDQWIQPHLAQQTNVCLLCYERHPADCHRAYLLYRWQTITGHDVSIIHLDPEGAPRFTSQDLTAVQALVCA</sequence>
<dbReference type="PANTHER" id="PTHR39337:SF1">
    <property type="entry name" value="BLR5642 PROTEIN"/>
    <property type="match status" value="1"/>
</dbReference>
<gene>
    <name evidence="1" type="ORF">HW554_00740</name>
</gene>
<evidence type="ECO:0000313" key="1">
    <source>
        <dbReference type="EMBL" id="NVO29715.1"/>
    </source>
</evidence>
<organism evidence="1 2">
    <name type="scientific">Hymenobacter lapidiphilus</name>
    <dbReference type="NCBI Taxonomy" id="2608003"/>
    <lineage>
        <taxon>Bacteria</taxon>
        <taxon>Pseudomonadati</taxon>
        <taxon>Bacteroidota</taxon>
        <taxon>Cytophagia</taxon>
        <taxon>Cytophagales</taxon>
        <taxon>Hymenobacteraceae</taxon>
        <taxon>Hymenobacter</taxon>
    </lineage>
</organism>
<reference evidence="1 2" key="1">
    <citation type="submission" date="2020-05" db="EMBL/GenBank/DDBJ databases">
        <title>Hymenobacter terrestris sp. nov. and Hymenobacter lapidiphilus sp. nov., isolated from regoliths in Antarctica.</title>
        <authorList>
            <person name="Sedlacek I."/>
            <person name="Pantucek R."/>
            <person name="Zeman M."/>
            <person name="Holochova P."/>
            <person name="Kralova S."/>
            <person name="Stankova E."/>
            <person name="Sedo O."/>
            <person name="Micenkova L."/>
            <person name="Svec P."/>
            <person name="Gupta V."/>
            <person name="Sood U."/>
            <person name="Korpole U.S."/>
            <person name="Lal R."/>
        </authorList>
    </citation>
    <scope>NUCLEOTIDE SEQUENCE [LARGE SCALE GENOMIC DNA]</scope>
    <source>
        <strain evidence="1 2">P5342</strain>
    </source>
</reference>
<evidence type="ECO:0000313" key="2">
    <source>
        <dbReference type="Proteomes" id="UP000565521"/>
    </source>
</evidence>
<dbReference type="Pfam" id="PF04343">
    <property type="entry name" value="DUF488"/>
    <property type="match status" value="1"/>
</dbReference>
<accession>A0A7Y7U4S0</accession>
<dbReference type="Proteomes" id="UP000565521">
    <property type="component" value="Unassembled WGS sequence"/>
</dbReference>
<proteinExistence type="predicted"/>
<name>A0A7Y7U4S0_9BACT</name>
<protein>
    <submittedName>
        <fullName evidence="1">DUF488 domain-containing protein</fullName>
    </submittedName>
</protein>
<dbReference type="InterPro" id="IPR007438">
    <property type="entry name" value="DUF488"/>
</dbReference>
<dbReference type="PANTHER" id="PTHR39337">
    <property type="entry name" value="BLR5642 PROTEIN"/>
    <property type="match status" value="1"/>
</dbReference>
<dbReference type="AlphaFoldDB" id="A0A7Y7U4S0"/>
<dbReference type="EMBL" id="JABKAU010000001">
    <property type="protein sequence ID" value="NVO29715.1"/>
    <property type="molecule type" value="Genomic_DNA"/>
</dbReference>
<keyword evidence="2" id="KW-1185">Reference proteome</keyword>